<evidence type="ECO:0000256" key="15">
    <source>
        <dbReference type="ARBA" id="ARBA00023049"/>
    </source>
</evidence>
<evidence type="ECO:0000256" key="21">
    <source>
        <dbReference type="SAM" id="SignalP"/>
    </source>
</evidence>
<dbReference type="PANTHER" id="PTHR12053:SF3">
    <property type="entry name" value="CARBOXYPEPTIDASE Q"/>
    <property type="match status" value="1"/>
</dbReference>
<evidence type="ECO:0000256" key="17">
    <source>
        <dbReference type="ARBA" id="ARBA00023180"/>
    </source>
</evidence>
<dbReference type="InterPro" id="IPR046450">
    <property type="entry name" value="PA_dom_sf"/>
</dbReference>
<dbReference type="GO" id="GO:0046872">
    <property type="term" value="F:metal ion binding"/>
    <property type="evidence" value="ECO:0007669"/>
    <property type="project" value="UniProtKB-KW"/>
</dbReference>
<evidence type="ECO:0000256" key="9">
    <source>
        <dbReference type="ARBA" id="ARBA00022723"/>
    </source>
</evidence>
<dbReference type="GO" id="GO:0004180">
    <property type="term" value="F:carboxypeptidase activity"/>
    <property type="evidence" value="ECO:0007669"/>
    <property type="project" value="UniProtKB-KW"/>
</dbReference>
<dbReference type="STRING" id="645274.SAMN04487901_11475"/>
<dbReference type="GO" id="GO:0005576">
    <property type="term" value="C:extracellular region"/>
    <property type="evidence" value="ECO:0007669"/>
    <property type="project" value="UniProtKB-SubCell"/>
</dbReference>
<evidence type="ECO:0000256" key="19">
    <source>
        <dbReference type="ARBA" id="ARBA00025833"/>
    </source>
</evidence>
<dbReference type="Gene3D" id="3.40.630.10">
    <property type="entry name" value="Zn peptidases"/>
    <property type="match status" value="1"/>
</dbReference>
<gene>
    <name evidence="23" type="ORF">SAMN04487901_11475</name>
</gene>
<evidence type="ECO:0000256" key="16">
    <source>
        <dbReference type="ARBA" id="ARBA00023145"/>
    </source>
</evidence>
<dbReference type="GO" id="GO:0006508">
    <property type="term" value="P:proteolysis"/>
    <property type="evidence" value="ECO:0007669"/>
    <property type="project" value="UniProtKB-KW"/>
</dbReference>
<dbReference type="SUPFAM" id="SSF53187">
    <property type="entry name" value="Zn-dependent exopeptidases"/>
    <property type="match status" value="1"/>
</dbReference>
<evidence type="ECO:0000256" key="20">
    <source>
        <dbReference type="ARBA" id="ARBA00033328"/>
    </source>
</evidence>
<keyword evidence="17" id="KW-0325">Glycoprotein</keyword>
<dbReference type="PROSITE" id="PS51257">
    <property type="entry name" value="PROKAR_LIPOPROTEIN"/>
    <property type="match status" value="1"/>
</dbReference>
<evidence type="ECO:0000256" key="3">
    <source>
        <dbReference type="ARBA" id="ARBA00004555"/>
    </source>
</evidence>
<dbReference type="GO" id="GO:0070573">
    <property type="term" value="F:metallodipeptidase activity"/>
    <property type="evidence" value="ECO:0007669"/>
    <property type="project" value="InterPro"/>
</dbReference>
<keyword evidence="15" id="KW-0482">Metalloprotease</keyword>
<evidence type="ECO:0000256" key="18">
    <source>
        <dbReference type="ARBA" id="ARBA00023228"/>
    </source>
</evidence>
<evidence type="ECO:0000256" key="10">
    <source>
        <dbReference type="ARBA" id="ARBA00022729"/>
    </source>
</evidence>
<keyword evidence="9" id="KW-0479">Metal-binding</keyword>
<evidence type="ECO:0000256" key="14">
    <source>
        <dbReference type="ARBA" id="ARBA00023034"/>
    </source>
</evidence>
<evidence type="ECO:0000256" key="5">
    <source>
        <dbReference type="ARBA" id="ARBA00014116"/>
    </source>
</evidence>
<dbReference type="SUPFAM" id="SSF52025">
    <property type="entry name" value="PA domain"/>
    <property type="match status" value="1"/>
</dbReference>
<protein>
    <recommendedName>
        <fullName evidence="5">Carboxypeptidase Q</fullName>
    </recommendedName>
    <alternativeName>
        <fullName evidence="20">Plasma glutamate carboxypeptidase</fullName>
    </alternativeName>
</protein>
<keyword evidence="14" id="KW-0333">Golgi apparatus</keyword>
<evidence type="ECO:0000256" key="11">
    <source>
        <dbReference type="ARBA" id="ARBA00022801"/>
    </source>
</evidence>
<keyword evidence="8" id="KW-0645">Protease</keyword>
<comment type="subcellular location">
    <subcellularLocation>
        <location evidence="1">Endoplasmic reticulum</location>
    </subcellularLocation>
    <subcellularLocation>
        <location evidence="3">Golgi apparatus</location>
    </subcellularLocation>
    <subcellularLocation>
        <location evidence="2">Lysosome</location>
    </subcellularLocation>
    <subcellularLocation>
        <location evidence="4">Secreted</location>
    </subcellularLocation>
</comment>
<reference evidence="24" key="1">
    <citation type="submission" date="2016-10" db="EMBL/GenBank/DDBJ databases">
        <authorList>
            <person name="Varghese N."/>
            <person name="Submissions S."/>
        </authorList>
    </citation>
    <scope>NUCLEOTIDE SEQUENCE [LARGE SCALE GENOMIC DNA]</scope>
    <source>
        <strain evidence="24">BP1-148</strain>
    </source>
</reference>
<evidence type="ECO:0000256" key="6">
    <source>
        <dbReference type="ARBA" id="ARBA00022525"/>
    </source>
</evidence>
<dbReference type="AlphaFoldDB" id="A0A1G7YTH5"/>
<keyword evidence="13" id="KW-0862">Zinc</keyword>
<evidence type="ECO:0000259" key="22">
    <source>
        <dbReference type="Pfam" id="PF04389"/>
    </source>
</evidence>
<proteinExistence type="predicted"/>
<name>A0A1G7YTH5_9BACT</name>
<keyword evidence="16" id="KW-0865">Zymogen</keyword>
<dbReference type="EMBL" id="FNCQ01000014">
    <property type="protein sequence ID" value="SDG99771.1"/>
    <property type="molecule type" value="Genomic_DNA"/>
</dbReference>
<feature type="signal peptide" evidence="21">
    <location>
        <begin position="1"/>
        <end position="23"/>
    </location>
</feature>
<feature type="chain" id="PRO_5011643758" description="Carboxypeptidase Q" evidence="21">
    <location>
        <begin position="24"/>
        <end position="693"/>
    </location>
</feature>
<keyword evidence="11" id="KW-0378">Hydrolase</keyword>
<evidence type="ECO:0000256" key="13">
    <source>
        <dbReference type="ARBA" id="ARBA00022833"/>
    </source>
</evidence>
<keyword evidence="24" id="KW-1185">Reference proteome</keyword>
<dbReference type="PANTHER" id="PTHR12053">
    <property type="entry name" value="PROTEASE FAMILY M28 PLASMA GLUTAMATE CARBOXYPEPTIDASE-RELATED"/>
    <property type="match status" value="1"/>
</dbReference>
<feature type="domain" description="Peptidase M28" evidence="22">
    <location>
        <begin position="262"/>
        <end position="472"/>
    </location>
</feature>
<evidence type="ECO:0000313" key="24">
    <source>
        <dbReference type="Proteomes" id="UP000198779"/>
    </source>
</evidence>
<dbReference type="InterPro" id="IPR007484">
    <property type="entry name" value="Peptidase_M28"/>
</dbReference>
<sequence length="693" mass="76674">MKINRFSFAVISGVLACAGVTQAQNYTTPFTPKLGLLSDQTYDYIVGESSGEQAYYHILNWAPYERNRSKEEYSGKYEEEIYIAQRFKEYGLPNAQIEHFEGTPVWDGIEGSLWETSPRLQKLADYRDLTAELLQGSSNAEAEAELIWIGRGTEKELQGLDLKGKIVVTEAAASRVQLAVRQAGAIGIVSYYAPRPLVDPIQIPNASIRNDSTIFAFNLSPRDGYVLRDRLLRGEQIKVKAHVTTQHVKSTLSVPSVLIEGTEKGGPEVIVSAHLFEGYVKFGANDNLSGSAATLEAARVLNKLISEGKISRPRYSIRFLWIPEISGTIPWVNAHKDITERAICNLNFDMVGLWLSKSESYFVLHRTPFSRAHFVNDVSEAIFHYIGATNKGFCAVGAGRPEPLKPIYSATGSHDPFYYTVNAYQGSSDHVVFNDFGVQVPGVMFVTWPDNYYHTSGDRPSIVDPTQLRRAVVTAAVSSYAIASADATKALHIAQEVATNASKRLTLEEQTLLRDINDAKVNNINQVLKRSIFNLDAYLTAELIALESTLQLAPTDAHTKAYVAQLKAQLRVNHDQGVRSLTTAAQLRASTLNTKLAAITLTAEEKAADKIRPRATKKAHNEGHGVLNTLEQPTKERRYVRGYKNEIASLTIGGLRSILDIKKALDAQYPDAESLEDIKSYIEKLKAAGLVTY</sequence>
<accession>A0A1G7YTH5</accession>
<organism evidence="23 24">
    <name type="scientific">Prevotella communis</name>
    <dbReference type="NCBI Taxonomy" id="2913614"/>
    <lineage>
        <taxon>Bacteria</taxon>
        <taxon>Pseudomonadati</taxon>
        <taxon>Bacteroidota</taxon>
        <taxon>Bacteroidia</taxon>
        <taxon>Bacteroidales</taxon>
        <taxon>Prevotellaceae</taxon>
        <taxon>Prevotella</taxon>
    </lineage>
</organism>
<keyword evidence="18" id="KW-0458">Lysosome</keyword>
<dbReference type="Gene3D" id="3.50.30.30">
    <property type="match status" value="1"/>
</dbReference>
<evidence type="ECO:0000313" key="23">
    <source>
        <dbReference type="EMBL" id="SDG99771.1"/>
    </source>
</evidence>
<evidence type="ECO:0000256" key="12">
    <source>
        <dbReference type="ARBA" id="ARBA00022824"/>
    </source>
</evidence>
<keyword evidence="10 21" id="KW-0732">Signal</keyword>
<evidence type="ECO:0000256" key="2">
    <source>
        <dbReference type="ARBA" id="ARBA00004371"/>
    </source>
</evidence>
<evidence type="ECO:0000256" key="8">
    <source>
        <dbReference type="ARBA" id="ARBA00022670"/>
    </source>
</evidence>
<evidence type="ECO:0000256" key="7">
    <source>
        <dbReference type="ARBA" id="ARBA00022645"/>
    </source>
</evidence>
<dbReference type="GO" id="GO:0005764">
    <property type="term" value="C:lysosome"/>
    <property type="evidence" value="ECO:0007669"/>
    <property type="project" value="UniProtKB-SubCell"/>
</dbReference>
<comment type="subunit">
    <text evidence="19">Homodimer. The monomeric form is inactive while the homodimer is active.</text>
</comment>
<keyword evidence="12" id="KW-0256">Endoplasmic reticulum</keyword>
<evidence type="ECO:0000256" key="4">
    <source>
        <dbReference type="ARBA" id="ARBA00004613"/>
    </source>
</evidence>
<dbReference type="Proteomes" id="UP000198779">
    <property type="component" value="Unassembled WGS sequence"/>
</dbReference>
<evidence type="ECO:0000256" key="1">
    <source>
        <dbReference type="ARBA" id="ARBA00004240"/>
    </source>
</evidence>
<dbReference type="Pfam" id="PF04389">
    <property type="entry name" value="Peptidase_M28"/>
    <property type="match status" value="1"/>
</dbReference>
<keyword evidence="7" id="KW-0121">Carboxypeptidase</keyword>
<keyword evidence="6" id="KW-0964">Secreted</keyword>
<dbReference type="InterPro" id="IPR039866">
    <property type="entry name" value="CPQ"/>
</dbReference>